<dbReference type="InterPro" id="IPR020387">
    <property type="entry name" value="AcMNPV_Orf112"/>
</dbReference>
<dbReference type="Proteomes" id="UP000232922">
    <property type="component" value="Genome"/>
</dbReference>
<name>A0A171PVR9_9VIRU</name>
<accession>A0A171PVR9</accession>
<dbReference type="GeneID" id="41900784"/>
<dbReference type="KEGG" id="vg:41900784"/>
<dbReference type="RefSeq" id="YP_009701648.1">
    <property type="nucleotide sequence ID" value="NC_044938.1"/>
</dbReference>
<evidence type="ECO:0000313" key="2">
    <source>
        <dbReference type="Proteomes" id="UP000232922"/>
    </source>
</evidence>
<sequence length="363" mass="42067">MGARGSSLSVISVWYCNDRSQVLNTNKYPFQRNVAHHSAKYTYYIVFCSESERSASHRPLSYNVLLGSSVHTIDFINNFPEHWVRCLWSLSGVAVRIDFMKLCVIEALRLGLHRAWIKSKGNRFIIMDMDCEILNVSPHSHVVLGDGKIKRSLFIEPYFDDKVLCVTTRRGFKNYIRNYATVVDTSRAKRWPLPVFDVHDIVKRVAAEPEFVQRTKLLTIYVKYVTHGYRSFENFVFPDRLCELNYVHTVELDYELGLSWCSSVTKDEEFFSKNSDRPVYFRDIVGLWVSVASADVHEVTRRLRRLSSRFDVVRYSTSTSCNPFNLSNMNLMGPLKIYSDIIDESTSRLLITDAYVSRQIGQV</sequence>
<reference evidence="2" key="1">
    <citation type="submission" date="2014-04" db="EMBL/GenBank/DDBJ databases">
        <authorList>
            <person name="Wei Y."/>
            <person name="Huang G."/>
            <person name="Cheng X."/>
        </authorList>
    </citation>
    <scope>NUCLEOTIDE SEQUENCE [LARGE SCALE GENOMIC DNA]</scope>
</reference>
<proteinExistence type="predicted"/>
<protein>
    <submittedName>
        <fullName evidence="1">Ac112/ac113</fullName>
    </submittedName>
</protein>
<dbReference type="EMBL" id="KJ755191">
    <property type="protein sequence ID" value="AJP09148.1"/>
    <property type="molecule type" value="Genomic_DNA"/>
</dbReference>
<dbReference type="Pfam" id="PF10860">
    <property type="entry name" value="DUF2661"/>
    <property type="match status" value="1"/>
</dbReference>
<evidence type="ECO:0000313" key="1">
    <source>
        <dbReference type="EMBL" id="AJP09148.1"/>
    </source>
</evidence>
<organism evidence="1 2">
    <name type="scientific">Heliothis virescens ascovirus 3f</name>
    <dbReference type="NCBI Taxonomy" id="328614"/>
    <lineage>
        <taxon>Viruses</taxon>
        <taxon>Varidnaviria</taxon>
        <taxon>Bamfordvirae</taxon>
        <taxon>Nucleocytoviricota</taxon>
        <taxon>Megaviricetes</taxon>
        <taxon>Pimascovirales</taxon>
        <taxon>Pimascovirales incertae sedis</taxon>
        <taxon>Ascoviridae</taxon>
        <taxon>Ascovirus</taxon>
        <taxon>Ascovirus hvav3a</taxon>
    </lineage>
</organism>